<keyword evidence="5" id="KW-0520">NAD</keyword>
<dbReference type="AlphaFoldDB" id="A0A3D8SFQ4"/>
<dbReference type="PANTHER" id="PTHR43706:SF17">
    <property type="entry name" value="NADH DEHYDROGENASE (EUROFUNG)"/>
    <property type="match status" value="1"/>
</dbReference>
<evidence type="ECO:0000256" key="4">
    <source>
        <dbReference type="ARBA" id="ARBA00023002"/>
    </source>
</evidence>
<name>A0A3D8SFQ4_9HELO</name>
<gene>
    <name evidence="6" type="ORF">BP6252_02706</name>
</gene>
<keyword evidence="3" id="KW-0274">FAD</keyword>
<evidence type="ECO:0000256" key="3">
    <source>
        <dbReference type="ARBA" id="ARBA00022827"/>
    </source>
</evidence>
<keyword evidence="4" id="KW-0560">Oxidoreductase</keyword>
<dbReference type="GO" id="GO:0003954">
    <property type="term" value="F:NADH dehydrogenase activity"/>
    <property type="evidence" value="ECO:0007669"/>
    <property type="project" value="InterPro"/>
</dbReference>
<organism evidence="6 7">
    <name type="scientific">Coleophoma cylindrospora</name>
    <dbReference type="NCBI Taxonomy" id="1849047"/>
    <lineage>
        <taxon>Eukaryota</taxon>
        <taxon>Fungi</taxon>
        <taxon>Dikarya</taxon>
        <taxon>Ascomycota</taxon>
        <taxon>Pezizomycotina</taxon>
        <taxon>Leotiomycetes</taxon>
        <taxon>Helotiales</taxon>
        <taxon>Dermateaceae</taxon>
        <taxon>Coleophoma</taxon>
    </lineage>
</organism>
<evidence type="ECO:0000256" key="5">
    <source>
        <dbReference type="ARBA" id="ARBA00023027"/>
    </source>
</evidence>
<protein>
    <recommendedName>
        <fullName evidence="8">FAD/NAD(P)-binding domain-containing protein</fullName>
    </recommendedName>
</protein>
<proteinExistence type="inferred from homology"/>
<evidence type="ECO:0000256" key="1">
    <source>
        <dbReference type="ARBA" id="ARBA00005272"/>
    </source>
</evidence>
<reference evidence="6 7" key="1">
    <citation type="journal article" date="2018" name="IMA Fungus">
        <title>IMA Genome-F 9: Draft genome sequence of Annulohypoxylon stygium, Aspergillus mulundensis, Berkeleyomyces basicola (syn. Thielaviopsis basicola), Ceratocystis smalleyi, two Cercospora beticola strains, Coleophoma cylindrospora, Fusarium fracticaudum, Phialophora cf. hyalina, and Morchella septimelata.</title>
        <authorList>
            <person name="Wingfield B.D."/>
            <person name="Bills G.F."/>
            <person name="Dong Y."/>
            <person name="Huang W."/>
            <person name="Nel W.J."/>
            <person name="Swalarsk-Parry B.S."/>
            <person name="Vaghefi N."/>
            <person name="Wilken P.M."/>
            <person name="An Z."/>
            <person name="de Beer Z.W."/>
            <person name="De Vos L."/>
            <person name="Chen L."/>
            <person name="Duong T.A."/>
            <person name="Gao Y."/>
            <person name="Hammerbacher A."/>
            <person name="Kikkert J.R."/>
            <person name="Li Y."/>
            <person name="Li H."/>
            <person name="Li K."/>
            <person name="Li Q."/>
            <person name="Liu X."/>
            <person name="Ma X."/>
            <person name="Naidoo K."/>
            <person name="Pethybridge S.J."/>
            <person name="Sun J."/>
            <person name="Steenkamp E.T."/>
            <person name="van der Nest M.A."/>
            <person name="van Wyk S."/>
            <person name="Wingfield M.J."/>
            <person name="Xiong C."/>
            <person name="Yue Q."/>
            <person name="Zhang X."/>
        </authorList>
    </citation>
    <scope>NUCLEOTIDE SEQUENCE [LARGE SCALE GENOMIC DNA]</scope>
    <source>
        <strain evidence="6 7">BP6252</strain>
    </source>
</reference>
<sequence length="212" mass="22831">MTSITRSHSTPLGSLTTIDSNLKQQSSKPTAAIIGTGWAGWELVQSLSTEKYNVIVISPSRTIAITPLLASAAKMEDGKFGNFKGVWEDVFALGDAADILGNPLPTTAEVALQKARWLSAHLNTQSSSSSPEAEIQTSKAKGFQYKGKALVAYLGNKDGVVGGSESKDWTGASAWVAWKTGNLGWSRGWRRKAMLCVYWVLNAIDGREVARR</sequence>
<accession>A0A3D8SFQ4</accession>
<evidence type="ECO:0000256" key="2">
    <source>
        <dbReference type="ARBA" id="ARBA00022630"/>
    </source>
</evidence>
<keyword evidence="2" id="KW-0285">Flavoprotein</keyword>
<evidence type="ECO:0000313" key="7">
    <source>
        <dbReference type="Proteomes" id="UP000256645"/>
    </source>
</evidence>
<comment type="similarity">
    <text evidence="1">Belongs to the NADH dehydrogenase family.</text>
</comment>
<dbReference type="InterPro" id="IPR045024">
    <property type="entry name" value="NDH-2"/>
</dbReference>
<dbReference type="Gene3D" id="3.50.50.100">
    <property type="match status" value="2"/>
</dbReference>
<keyword evidence="7" id="KW-1185">Reference proteome</keyword>
<evidence type="ECO:0008006" key="8">
    <source>
        <dbReference type="Google" id="ProtNLM"/>
    </source>
</evidence>
<dbReference type="OrthoDB" id="3244603at2759"/>
<evidence type="ECO:0000313" key="6">
    <source>
        <dbReference type="EMBL" id="RDW85116.1"/>
    </source>
</evidence>
<dbReference type="Proteomes" id="UP000256645">
    <property type="component" value="Unassembled WGS sequence"/>
</dbReference>
<comment type="caution">
    <text evidence="6">The sequence shown here is derived from an EMBL/GenBank/DDBJ whole genome shotgun (WGS) entry which is preliminary data.</text>
</comment>
<dbReference type="PANTHER" id="PTHR43706">
    <property type="entry name" value="NADH DEHYDROGENASE"/>
    <property type="match status" value="1"/>
</dbReference>
<dbReference type="GO" id="GO:0005739">
    <property type="term" value="C:mitochondrion"/>
    <property type="evidence" value="ECO:0007669"/>
    <property type="project" value="TreeGrafter"/>
</dbReference>
<dbReference type="EMBL" id="PDLM01000002">
    <property type="protein sequence ID" value="RDW85116.1"/>
    <property type="molecule type" value="Genomic_DNA"/>
</dbReference>
<dbReference type="STRING" id="1849047.A0A3D8SFQ4"/>